<organism evidence="3 4">
    <name type="scientific">Microbacterium lacticum</name>
    <dbReference type="NCBI Taxonomy" id="33885"/>
    <lineage>
        <taxon>Bacteria</taxon>
        <taxon>Bacillati</taxon>
        <taxon>Actinomycetota</taxon>
        <taxon>Actinomycetes</taxon>
        <taxon>Micrococcales</taxon>
        <taxon>Microbacteriaceae</taxon>
        <taxon>Microbacterium</taxon>
    </lineage>
</organism>
<gene>
    <name evidence="3" type="ORF">FHX68_1631</name>
</gene>
<proteinExistence type="predicted"/>
<dbReference type="GO" id="GO:0009002">
    <property type="term" value="F:serine-type D-Ala-D-Ala carboxypeptidase activity"/>
    <property type="evidence" value="ECO:0007669"/>
    <property type="project" value="InterPro"/>
</dbReference>
<dbReference type="InterPro" id="IPR012338">
    <property type="entry name" value="Beta-lactam/transpept-like"/>
</dbReference>
<evidence type="ECO:0000259" key="2">
    <source>
        <dbReference type="Pfam" id="PF00768"/>
    </source>
</evidence>
<dbReference type="Proteomes" id="UP000319804">
    <property type="component" value="Unassembled WGS sequence"/>
</dbReference>
<dbReference type="Gene3D" id="3.40.710.10">
    <property type="entry name" value="DD-peptidase/beta-lactamase superfamily"/>
    <property type="match status" value="1"/>
</dbReference>
<dbReference type="OrthoDB" id="5241551at2"/>
<comment type="caution">
    <text evidence="3">The sequence shown here is derived from an EMBL/GenBank/DDBJ whole genome shotgun (WGS) entry which is preliminary data.</text>
</comment>
<evidence type="ECO:0000256" key="1">
    <source>
        <dbReference type="SAM" id="Phobius"/>
    </source>
</evidence>
<feature type="transmembrane region" description="Helical" evidence="1">
    <location>
        <begin position="37"/>
        <end position="58"/>
    </location>
</feature>
<dbReference type="EMBL" id="VFPS01000002">
    <property type="protein sequence ID" value="TQM98911.1"/>
    <property type="molecule type" value="Genomic_DNA"/>
</dbReference>
<feature type="domain" description="Peptidase S11 D-alanyl-D-alanine carboxypeptidase A N-terminal" evidence="2">
    <location>
        <begin position="114"/>
        <end position="306"/>
    </location>
</feature>
<keyword evidence="4" id="KW-1185">Reference proteome</keyword>
<dbReference type="GO" id="GO:0006508">
    <property type="term" value="P:proteolysis"/>
    <property type="evidence" value="ECO:0007669"/>
    <property type="project" value="InterPro"/>
</dbReference>
<dbReference type="SUPFAM" id="SSF56601">
    <property type="entry name" value="beta-lactamase/transpeptidase-like"/>
    <property type="match status" value="1"/>
</dbReference>
<name>A0A4Y3UID5_9MICO</name>
<dbReference type="RefSeq" id="WP_141379951.1">
    <property type="nucleotide sequence ID" value="NZ_BJNA01000012.1"/>
</dbReference>
<reference evidence="3 4" key="1">
    <citation type="submission" date="2019-06" db="EMBL/GenBank/DDBJ databases">
        <title>Sequencing the genomes of 1000 actinobacteria strains.</title>
        <authorList>
            <person name="Klenk H.-P."/>
        </authorList>
    </citation>
    <scope>NUCLEOTIDE SEQUENCE [LARGE SCALE GENOMIC DNA]</scope>
    <source>
        <strain evidence="3 4">DSM 20427</strain>
    </source>
</reference>
<dbReference type="InterPro" id="IPR001967">
    <property type="entry name" value="Peptidase_S11_N"/>
</dbReference>
<keyword evidence="3" id="KW-0645">Protease</keyword>
<sequence>MHDPDLLPDLSDLFEPGVQAAPDPAARAARRRRVRRALLTLAIVVTVIAASIVGYVAWALNAPLPSPVANTRSLTAPVVAPAAFALPAEGATTVTVTGAPDYLGADGLHLSTGDDSPRPIASISKVVTALVVLDAHPIGDGEAGPTVTFDKAAHDLYDVYYVQDAAVAEMPTGSSMTLRDALATMLIPSASNYADAVSTWAYGSRSAFLAATDEFLAREGLTGTTLVEPTGISPRNVSTPSDLLRIAQLAAANSTIRAIAATPDITLPGPGHLTNTNTLLGEGGVTGLKTGNLGEGTFSLLFTATVDTGVGEPLDVTGITLGGASRSSQDAAVLGLLDSIRAGFRDVPLVSAETLVGSYTTAWGATAQLVVADAASLRTWSDTPITIATDITNPTEYRDGEQVGSVTWTAGPAYTTAALRVRGTIEPPTDWWRLTHPAELLG</sequence>
<evidence type="ECO:0000313" key="3">
    <source>
        <dbReference type="EMBL" id="TQM98911.1"/>
    </source>
</evidence>
<keyword evidence="3" id="KW-0378">Hydrolase</keyword>
<evidence type="ECO:0000313" key="4">
    <source>
        <dbReference type="Proteomes" id="UP000319804"/>
    </source>
</evidence>
<dbReference type="AlphaFoldDB" id="A0A4Y3UID5"/>
<keyword evidence="3" id="KW-0121">Carboxypeptidase</keyword>
<keyword evidence="1" id="KW-1133">Transmembrane helix</keyword>
<dbReference type="Pfam" id="PF00768">
    <property type="entry name" value="Peptidase_S11"/>
    <property type="match status" value="1"/>
</dbReference>
<protein>
    <submittedName>
        <fullName evidence="3">D-alanyl-D-alanine carboxypeptidase (Penicillin-binding protein 5/6)</fullName>
    </submittedName>
</protein>
<accession>A0A4Y3UID5</accession>
<keyword evidence="1" id="KW-0812">Transmembrane</keyword>
<keyword evidence="1" id="KW-0472">Membrane</keyword>